<evidence type="ECO:0000313" key="3">
    <source>
        <dbReference type="WBParaSite" id="nRc.2.0.1.t16617-RA"/>
    </source>
</evidence>
<evidence type="ECO:0000256" key="1">
    <source>
        <dbReference type="SAM" id="SignalP"/>
    </source>
</evidence>
<dbReference type="WBParaSite" id="nRc.2.0.1.t16617-RA">
    <property type="protein sequence ID" value="nRc.2.0.1.t16617-RA"/>
    <property type="gene ID" value="nRc.2.0.1.g16617"/>
</dbReference>
<feature type="chain" id="PRO_5037249592" evidence="1">
    <location>
        <begin position="24"/>
        <end position="94"/>
    </location>
</feature>
<organism evidence="2 3">
    <name type="scientific">Romanomermis culicivorax</name>
    <name type="common">Nematode worm</name>
    <dbReference type="NCBI Taxonomy" id="13658"/>
    <lineage>
        <taxon>Eukaryota</taxon>
        <taxon>Metazoa</taxon>
        <taxon>Ecdysozoa</taxon>
        <taxon>Nematoda</taxon>
        <taxon>Enoplea</taxon>
        <taxon>Dorylaimia</taxon>
        <taxon>Mermithida</taxon>
        <taxon>Mermithoidea</taxon>
        <taxon>Mermithidae</taxon>
        <taxon>Romanomermis</taxon>
    </lineage>
</organism>
<keyword evidence="2" id="KW-1185">Reference proteome</keyword>
<keyword evidence="1" id="KW-0732">Signal</keyword>
<name>A0A915IRH4_ROMCU</name>
<proteinExistence type="predicted"/>
<accession>A0A915IRH4</accession>
<feature type="signal peptide" evidence="1">
    <location>
        <begin position="1"/>
        <end position="23"/>
    </location>
</feature>
<dbReference type="AlphaFoldDB" id="A0A915IRH4"/>
<protein>
    <submittedName>
        <fullName evidence="3">Uncharacterized protein</fullName>
    </submittedName>
</protein>
<sequence length="94" mass="10973">MARPMVMIGQCLWLLIIMHTLLSIPTFERNKRFLKQQRRLQSKMELARGPIRQHHPSKPSVDFTGQWKSGGRFAITNAEDYWELSIELLTTCTS</sequence>
<evidence type="ECO:0000313" key="2">
    <source>
        <dbReference type="Proteomes" id="UP000887565"/>
    </source>
</evidence>
<dbReference type="Proteomes" id="UP000887565">
    <property type="component" value="Unplaced"/>
</dbReference>
<reference evidence="3" key="1">
    <citation type="submission" date="2022-11" db="UniProtKB">
        <authorList>
            <consortium name="WormBaseParasite"/>
        </authorList>
    </citation>
    <scope>IDENTIFICATION</scope>
</reference>